<dbReference type="SFLD" id="SFLDS00003">
    <property type="entry name" value="Haloacid_Dehalogenase"/>
    <property type="match status" value="1"/>
</dbReference>
<keyword evidence="3 12" id="KW-0479">Metal-binding</keyword>
<dbReference type="EMBL" id="JAJFBX010000017">
    <property type="protein sequence ID" value="MCC2747692.1"/>
    <property type="molecule type" value="Genomic_DNA"/>
</dbReference>
<evidence type="ECO:0000313" key="22">
    <source>
        <dbReference type="EMBL" id="RHA14378.1"/>
    </source>
</evidence>
<evidence type="ECO:0000313" key="14">
    <source>
        <dbReference type="EMBL" id="CUN15770.1"/>
    </source>
</evidence>
<feature type="binding site" evidence="11">
    <location>
        <begin position="10"/>
        <end position="12"/>
    </location>
    <ligand>
        <name>substrate</name>
    </ligand>
</feature>
<evidence type="ECO:0000256" key="11">
    <source>
        <dbReference type="PIRSR" id="PIRSR610972-2"/>
    </source>
</evidence>
<name>A0A173UMW3_9FIRM</name>
<feature type="binding site" evidence="12">
    <location>
        <position position="12"/>
    </location>
    <ligand>
        <name>Mg(2+)</name>
        <dbReference type="ChEBI" id="CHEBI:18420"/>
    </ligand>
</feature>
<feature type="site" description="Important for catalytic activity and assists the phosphoryl transfer reaction to Asp8 by balancing charge and orienting the reacting groups" evidence="13">
    <location>
        <position position="115"/>
    </location>
</feature>
<dbReference type="Proteomes" id="UP000283431">
    <property type="component" value="Unassembled WGS sequence"/>
</dbReference>
<dbReference type="EMBL" id="QSAE01000059">
    <property type="protein sequence ID" value="RGW37745.1"/>
    <property type="molecule type" value="Genomic_DNA"/>
</dbReference>
<dbReference type="Gene3D" id="1.10.150.240">
    <property type="entry name" value="Putative phosphatase, domain 2"/>
    <property type="match status" value="1"/>
</dbReference>
<evidence type="ECO:0000313" key="28">
    <source>
        <dbReference type="Proteomes" id="UP000286341"/>
    </source>
</evidence>
<evidence type="ECO:0000256" key="8">
    <source>
        <dbReference type="ARBA" id="ARBA00044968"/>
    </source>
</evidence>
<dbReference type="RefSeq" id="WP_055238326.1">
    <property type="nucleotide sequence ID" value="NZ_CP143947.1"/>
</dbReference>
<evidence type="ECO:0000256" key="10">
    <source>
        <dbReference type="PIRSR" id="PIRSR610972-1"/>
    </source>
</evidence>
<evidence type="ECO:0000256" key="1">
    <source>
        <dbReference type="ARBA" id="ARBA00006171"/>
    </source>
</evidence>
<dbReference type="NCBIfam" id="TIGR02009">
    <property type="entry name" value="PGMB-YQAB-SF"/>
    <property type="match status" value="1"/>
</dbReference>
<dbReference type="InterPro" id="IPR023214">
    <property type="entry name" value="HAD_sf"/>
</dbReference>
<evidence type="ECO:0000256" key="2">
    <source>
        <dbReference type="ARBA" id="ARBA00022553"/>
    </source>
</evidence>
<dbReference type="EMBL" id="QRUJ01000005">
    <property type="protein sequence ID" value="RGR55117.1"/>
    <property type="molecule type" value="Genomic_DNA"/>
</dbReference>
<dbReference type="SFLD" id="SFLDG01135">
    <property type="entry name" value="C1.5.6:_HAD__Beta-PGM__Phospha"/>
    <property type="match status" value="1"/>
</dbReference>
<dbReference type="NCBIfam" id="TIGR01549">
    <property type="entry name" value="HAD-SF-IA-v1"/>
    <property type="match status" value="1"/>
</dbReference>
<dbReference type="EMBL" id="QSFB01000007">
    <property type="protein sequence ID" value="RHA14378.1"/>
    <property type="molecule type" value="Genomic_DNA"/>
</dbReference>
<dbReference type="NCBIfam" id="TIGR01509">
    <property type="entry name" value="HAD-SF-IA-v3"/>
    <property type="match status" value="1"/>
</dbReference>
<dbReference type="PANTHER" id="PTHR46193:SF18">
    <property type="entry name" value="HEXITOL PHOSPHATASE B"/>
    <property type="match status" value="1"/>
</dbReference>
<comment type="catalytic activity">
    <reaction evidence="7">
        <text>beta-D-glucose 1-phosphate = beta-D-glucose 6-phosphate</text>
        <dbReference type="Rhea" id="RHEA:20113"/>
        <dbReference type="ChEBI" id="CHEBI:57684"/>
        <dbReference type="ChEBI" id="CHEBI:58247"/>
        <dbReference type="EC" id="5.4.2.6"/>
    </reaction>
</comment>
<accession>A0A173UMW3</accession>
<evidence type="ECO:0000256" key="5">
    <source>
        <dbReference type="ARBA" id="ARBA00023235"/>
    </source>
</evidence>
<evidence type="ECO:0000313" key="24">
    <source>
        <dbReference type="Proteomes" id="UP000266066"/>
    </source>
</evidence>
<dbReference type="InterPro" id="IPR036412">
    <property type="entry name" value="HAD-like_sf"/>
</dbReference>
<dbReference type="InterPro" id="IPR051600">
    <property type="entry name" value="Beta-PGM-like"/>
</dbReference>
<reference evidence="15" key="4">
    <citation type="submission" date="2021-10" db="EMBL/GenBank/DDBJ databases">
        <title>Collection of gut derived symbiotic bacterial strains cultured from healthy donors.</title>
        <authorList>
            <person name="Lin H."/>
            <person name="Littmann E."/>
            <person name="Claire K."/>
            <person name="Pamer E."/>
        </authorList>
    </citation>
    <scope>NUCLEOTIDE SEQUENCE</scope>
    <source>
        <strain evidence="15">MSK.22.92</strain>
    </source>
</reference>
<evidence type="ECO:0000313" key="27">
    <source>
        <dbReference type="Proteomes" id="UP000285209"/>
    </source>
</evidence>
<dbReference type="Proteomes" id="UP000285209">
    <property type="component" value="Unassembled WGS sequence"/>
</dbReference>
<dbReference type="Proteomes" id="UP000266066">
    <property type="component" value="Unassembled WGS sequence"/>
</dbReference>
<feature type="binding site" evidence="11">
    <location>
        <position position="26"/>
    </location>
    <ligand>
        <name>substrate</name>
    </ligand>
</feature>
<evidence type="ECO:0000313" key="15">
    <source>
        <dbReference type="EMBL" id="MCC2747692.1"/>
    </source>
</evidence>
<evidence type="ECO:0000256" key="6">
    <source>
        <dbReference type="ARBA" id="ARBA00023277"/>
    </source>
</evidence>
<feature type="site" description="Important for catalytic activity and assists the phosphoryl transfer reaction to Asp8 by balancing charge and orienting the reacting groups" evidence="13">
    <location>
        <position position="146"/>
    </location>
</feature>
<dbReference type="AlphaFoldDB" id="A0A173UMW3"/>
<dbReference type="OrthoDB" id="9797743at2"/>
<dbReference type="Proteomes" id="UP001197847">
    <property type="component" value="Unassembled WGS sequence"/>
</dbReference>
<evidence type="ECO:0000256" key="13">
    <source>
        <dbReference type="PIRSR" id="PIRSR610972-4"/>
    </source>
</evidence>
<dbReference type="SFLD" id="SFLDG01129">
    <property type="entry name" value="C1.5:_HAD__Beta-PGM__Phosphata"/>
    <property type="match status" value="1"/>
</dbReference>
<dbReference type="CDD" id="cd02598">
    <property type="entry name" value="HAD_BPGM"/>
    <property type="match status" value="1"/>
</dbReference>
<dbReference type="Gene3D" id="3.40.50.1000">
    <property type="entry name" value="HAD superfamily/HAD-like"/>
    <property type="match status" value="1"/>
</dbReference>
<feature type="binding site" evidence="11">
    <location>
        <position position="53"/>
    </location>
    <ligand>
        <name>substrate</name>
    </ligand>
</feature>
<dbReference type="Proteomes" id="UP000283721">
    <property type="component" value="Unassembled WGS sequence"/>
</dbReference>
<dbReference type="Proteomes" id="UP000286341">
    <property type="component" value="Unassembled WGS sequence"/>
</dbReference>
<feature type="binding site" evidence="11">
    <location>
        <begin position="115"/>
        <end position="119"/>
    </location>
    <ligand>
        <name>substrate</name>
    </ligand>
</feature>
<keyword evidence="4 12" id="KW-0460">Magnesium</keyword>
<evidence type="ECO:0000313" key="17">
    <source>
        <dbReference type="EMBL" id="RGR55117.1"/>
    </source>
</evidence>
<dbReference type="EMBL" id="QSEN01000032">
    <property type="protein sequence ID" value="RGZ73997.1"/>
    <property type="molecule type" value="Genomic_DNA"/>
</dbReference>
<dbReference type="GO" id="GO:0005975">
    <property type="term" value="P:carbohydrate metabolic process"/>
    <property type="evidence" value="ECO:0007669"/>
    <property type="project" value="InterPro"/>
</dbReference>
<feature type="binding site" evidence="11">
    <location>
        <position position="77"/>
    </location>
    <ligand>
        <name>substrate</name>
    </ligand>
</feature>
<dbReference type="Proteomes" id="UP000286581">
    <property type="component" value="Unassembled WGS sequence"/>
</dbReference>
<organism evidence="14 23">
    <name type="scientific">Agathobacter rectalis</name>
    <dbReference type="NCBI Taxonomy" id="39491"/>
    <lineage>
        <taxon>Bacteria</taxon>
        <taxon>Bacillati</taxon>
        <taxon>Bacillota</taxon>
        <taxon>Clostridia</taxon>
        <taxon>Lachnospirales</taxon>
        <taxon>Lachnospiraceae</taxon>
        <taxon>Agathobacter</taxon>
    </lineage>
</organism>
<evidence type="ECO:0000313" key="16">
    <source>
        <dbReference type="EMBL" id="MSC59495.1"/>
    </source>
</evidence>
<proteinExistence type="inferred from homology"/>
<reference evidence="24 25" key="2">
    <citation type="submission" date="2018-08" db="EMBL/GenBank/DDBJ databases">
        <title>A genome reference for cultivated species of the human gut microbiota.</title>
        <authorList>
            <person name="Zou Y."/>
            <person name="Xue W."/>
            <person name="Luo G."/>
        </authorList>
    </citation>
    <scope>NUCLEOTIDE SEQUENCE [LARGE SCALE GENOMIC DNA]</scope>
    <source>
        <strain evidence="18 29">AF12-8</strain>
        <strain evidence="17 24">AF25-15</strain>
        <strain evidence="22 28">AM44-1AT</strain>
        <strain evidence="21 26">AM47-6BH</strain>
        <strain evidence="20 25">AM48-7</strain>
        <strain evidence="19 27">AM54-25XD</strain>
    </source>
</reference>
<evidence type="ECO:0000313" key="29">
    <source>
        <dbReference type="Proteomes" id="UP000286581"/>
    </source>
</evidence>
<feature type="active site" description="Proton donor/acceptor" evidence="10">
    <location>
        <position position="12"/>
    </location>
</feature>
<feature type="binding site" evidence="12">
    <location>
        <position position="170"/>
    </location>
    <ligand>
        <name>Mg(2+)</name>
        <dbReference type="ChEBI" id="CHEBI:18420"/>
    </ligand>
</feature>
<dbReference type="EMBL" id="WKQP01000005">
    <property type="protein sequence ID" value="MSC59495.1"/>
    <property type="molecule type" value="Genomic_DNA"/>
</dbReference>
<evidence type="ECO:0000256" key="7">
    <source>
        <dbReference type="ARBA" id="ARBA00044926"/>
    </source>
</evidence>
<dbReference type="InterPro" id="IPR010972">
    <property type="entry name" value="Beta-PGM"/>
</dbReference>
<evidence type="ECO:0000256" key="9">
    <source>
        <dbReference type="ARBA" id="ARBA00044991"/>
    </source>
</evidence>
<evidence type="ECO:0000313" key="21">
    <source>
        <dbReference type="EMBL" id="RGZ93948.1"/>
    </source>
</evidence>
<comment type="cofactor">
    <cofactor evidence="12">
        <name>Mg(2+)</name>
        <dbReference type="ChEBI" id="CHEBI:18420"/>
    </cofactor>
    <text evidence="12">Binds 2 magnesium ions per subunit.</text>
</comment>
<evidence type="ECO:0000256" key="4">
    <source>
        <dbReference type="ARBA" id="ARBA00022842"/>
    </source>
</evidence>
<feature type="binding site" evidence="12">
    <location>
        <position position="10"/>
    </location>
    <ligand>
        <name>Mg(2+)</name>
        <dbReference type="ChEBI" id="CHEBI:18420"/>
    </ligand>
</feature>
<evidence type="ECO:0000256" key="3">
    <source>
        <dbReference type="ARBA" id="ARBA00022723"/>
    </source>
</evidence>
<comment type="similarity">
    <text evidence="1">Belongs to the HAD-like hydrolase superfamily. CbbY/CbbZ/Gph/YieH family.</text>
</comment>
<keyword evidence="6" id="KW-0119">Carbohydrate metabolism</keyword>
<dbReference type="EMBL" id="QSDV01000004">
    <property type="protein sequence ID" value="RGZ19317.1"/>
    <property type="molecule type" value="Genomic_DNA"/>
</dbReference>
<sequence>MNKLNAVIFDLDGVICFTDKYHFQAWKKLADEEGIYFDEEINDRLRGVSRMDSLDIILERAFREYTQEEKTQMAARKNESYVHLLDQMSPADLSVEVKDTLDELRKRGYKLAIGSSSKNTKKILKQIGLGDYFDAISDGTNITKSKPDPEVFLKAAEMLGEKPENCMVVEDALAGIEAAYAGGFESAGIGAAGTHKNVTYPIHTFSDLLAIL</sequence>
<reference evidence="16 30" key="3">
    <citation type="journal article" date="2019" name="Nat. Med.">
        <title>A library of human gut bacterial isolates paired with longitudinal multiomics data enables mechanistic microbiome research.</title>
        <authorList>
            <person name="Poyet M."/>
            <person name="Groussin M."/>
            <person name="Gibbons S.M."/>
            <person name="Avila-Pacheco J."/>
            <person name="Jiang X."/>
            <person name="Kearney S.M."/>
            <person name="Perrotta A.R."/>
            <person name="Berdy B."/>
            <person name="Zhao S."/>
            <person name="Lieberman T.D."/>
            <person name="Swanson P.K."/>
            <person name="Smith M."/>
            <person name="Roesemann S."/>
            <person name="Alexander J.E."/>
            <person name="Rich S.A."/>
            <person name="Livny J."/>
            <person name="Vlamakis H."/>
            <person name="Clish C."/>
            <person name="Bullock K."/>
            <person name="Deik A."/>
            <person name="Scott J."/>
            <person name="Pierce K.A."/>
            <person name="Xavier R.J."/>
            <person name="Alm E.J."/>
        </authorList>
    </citation>
    <scope>NUCLEOTIDE SEQUENCE [LARGE SCALE GENOMIC DNA]</scope>
    <source>
        <strain evidence="16 30">BIOML-A11</strain>
    </source>
</reference>
<dbReference type="GO" id="GO:0000287">
    <property type="term" value="F:magnesium ion binding"/>
    <property type="evidence" value="ECO:0007669"/>
    <property type="project" value="InterPro"/>
</dbReference>
<evidence type="ECO:0000313" key="19">
    <source>
        <dbReference type="EMBL" id="RGZ19317.1"/>
    </source>
</evidence>
<dbReference type="InterPro" id="IPR023198">
    <property type="entry name" value="PGP-like_dom2"/>
</dbReference>
<dbReference type="PANTHER" id="PTHR46193">
    <property type="entry name" value="6-PHOSPHOGLUCONATE PHOSPHATASE"/>
    <property type="match status" value="1"/>
</dbReference>
<dbReference type="InterPro" id="IPR006439">
    <property type="entry name" value="HAD-SF_hydro_IA"/>
</dbReference>
<dbReference type="SUPFAM" id="SSF56784">
    <property type="entry name" value="HAD-like"/>
    <property type="match status" value="1"/>
</dbReference>
<dbReference type="PRINTS" id="PR00413">
    <property type="entry name" value="HADHALOGNASE"/>
</dbReference>
<gene>
    <name evidence="14" type="primary">yvdM</name>
    <name evidence="15" type="synonym">pgmB</name>
    <name evidence="22" type="ORF">DW948_06795</name>
    <name evidence="21" type="ORF">DW967_05680</name>
    <name evidence="20" type="ORF">DW975_13170</name>
    <name evidence="18" type="ORF">DWV78_13545</name>
    <name evidence="17" type="ORF">DWY38_05990</name>
    <name evidence="19" type="ORF">DXA03_04630</name>
    <name evidence="14" type="ORF">ERS852580_02263</name>
    <name evidence="16" type="ORF">GKE07_04590</name>
    <name evidence="15" type="ORF">LK487_11740</name>
</gene>
<dbReference type="NCBIfam" id="TIGR01990">
    <property type="entry name" value="bPGM"/>
    <property type="match status" value="1"/>
</dbReference>
<evidence type="ECO:0000313" key="23">
    <source>
        <dbReference type="Proteomes" id="UP000095673"/>
    </source>
</evidence>
<evidence type="ECO:0000313" key="18">
    <source>
        <dbReference type="EMBL" id="RGW37745.1"/>
    </source>
</evidence>
<feature type="binding site" evidence="12">
    <location>
        <position position="171"/>
    </location>
    <ligand>
        <name>Mg(2+)</name>
        <dbReference type="ChEBI" id="CHEBI:18420"/>
    </ligand>
</feature>
<evidence type="ECO:0000313" key="30">
    <source>
        <dbReference type="Proteomes" id="UP000479563"/>
    </source>
</evidence>
<protein>
    <recommendedName>
        <fullName evidence="9">Beta-phosphoglucomutase</fullName>
        <ecNumber evidence="8">5.4.2.6</ecNumber>
    </recommendedName>
</protein>
<dbReference type="EMBL" id="CYXM01000010">
    <property type="protein sequence ID" value="CUN15770.1"/>
    <property type="molecule type" value="Genomic_DNA"/>
</dbReference>
<reference evidence="14 23" key="1">
    <citation type="submission" date="2015-09" db="EMBL/GenBank/DDBJ databases">
        <authorList>
            <consortium name="Pathogen Informatics"/>
        </authorList>
    </citation>
    <scope>NUCLEOTIDE SEQUENCE [LARGE SCALE GENOMIC DNA]</scope>
    <source>
        <strain evidence="14 23">2789STDY5834968</strain>
    </source>
</reference>
<feature type="active site" description="Proton donor/acceptor" evidence="10">
    <location>
        <position position="10"/>
    </location>
</feature>
<evidence type="ECO:0000256" key="12">
    <source>
        <dbReference type="PIRSR" id="PIRSR610972-3"/>
    </source>
</evidence>
<dbReference type="GO" id="GO:0008801">
    <property type="term" value="F:beta-phosphoglucomutase activity"/>
    <property type="evidence" value="ECO:0007669"/>
    <property type="project" value="UniProtKB-EC"/>
</dbReference>
<dbReference type="InterPro" id="IPR010976">
    <property type="entry name" value="B-phosphoglucomutase_hydrolase"/>
</dbReference>
<keyword evidence="2" id="KW-0597">Phosphoprotein</keyword>
<evidence type="ECO:0000313" key="26">
    <source>
        <dbReference type="Proteomes" id="UP000283721"/>
    </source>
</evidence>
<dbReference type="Pfam" id="PF00702">
    <property type="entry name" value="Hydrolase"/>
    <property type="match status" value="1"/>
</dbReference>
<feature type="binding site" evidence="11">
    <location>
        <position position="146"/>
    </location>
    <ligand>
        <name>substrate</name>
    </ligand>
</feature>
<feature type="binding site" evidence="11">
    <location>
        <begin position="45"/>
        <end position="50"/>
    </location>
    <ligand>
        <name>substrate</name>
    </ligand>
</feature>
<dbReference type="Proteomes" id="UP000479563">
    <property type="component" value="Unassembled WGS sequence"/>
</dbReference>
<dbReference type="EC" id="5.4.2.6" evidence="8"/>
<evidence type="ECO:0000313" key="20">
    <source>
        <dbReference type="EMBL" id="RGZ73997.1"/>
    </source>
</evidence>
<dbReference type="EMBL" id="QSES01000008">
    <property type="protein sequence ID" value="RGZ93948.1"/>
    <property type="molecule type" value="Genomic_DNA"/>
</dbReference>
<dbReference type="Proteomes" id="UP000095673">
    <property type="component" value="Unassembled WGS sequence"/>
</dbReference>
<evidence type="ECO:0000313" key="25">
    <source>
        <dbReference type="Proteomes" id="UP000283431"/>
    </source>
</evidence>
<keyword evidence="5 14" id="KW-0413">Isomerase</keyword>